<protein>
    <submittedName>
        <fullName evidence="1">Uncharacterized protein</fullName>
    </submittedName>
</protein>
<organism evidence="1 2">
    <name type="scientific">Lithospermum erythrorhizon</name>
    <name type="common">Purple gromwell</name>
    <name type="synonym">Lithospermum officinale var. erythrorhizon</name>
    <dbReference type="NCBI Taxonomy" id="34254"/>
    <lineage>
        <taxon>Eukaryota</taxon>
        <taxon>Viridiplantae</taxon>
        <taxon>Streptophyta</taxon>
        <taxon>Embryophyta</taxon>
        <taxon>Tracheophyta</taxon>
        <taxon>Spermatophyta</taxon>
        <taxon>Magnoliopsida</taxon>
        <taxon>eudicotyledons</taxon>
        <taxon>Gunneridae</taxon>
        <taxon>Pentapetalae</taxon>
        <taxon>asterids</taxon>
        <taxon>lamiids</taxon>
        <taxon>Boraginales</taxon>
        <taxon>Boraginaceae</taxon>
        <taxon>Boraginoideae</taxon>
        <taxon>Lithospermeae</taxon>
        <taxon>Lithospermum</taxon>
    </lineage>
</organism>
<gene>
    <name evidence="1" type="ORF">LIER_00378</name>
</gene>
<accession>A0AAV3NKT0</accession>
<proteinExistence type="predicted"/>
<evidence type="ECO:0000313" key="1">
    <source>
        <dbReference type="EMBL" id="GAA0138680.1"/>
    </source>
</evidence>
<dbReference type="EMBL" id="BAABME010000030">
    <property type="protein sequence ID" value="GAA0138680.1"/>
    <property type="molecule type" value="Genomic_DNA"/>
</dbReference>
<reference evidence="1 2" key="1">
    <citation type="submission" date="2024-01" db="EMBL/GenBank/DDBJ databases">
        <title>The complete chloroplast genome sequence of Lithospermum erythrorhizon: insights into the phylogenetic relationship among Boraginaceae species and the maternal lineages of purple gromwells.</title>
        <authorList>
            <person name="Okada T."/>
            <person name="Watanabe K."/>
        </authorList>
    </citation>
    <scope>NUCLEOTIDE SEQUENCE [LARGE SCALE GENOMIC DNA]</scope>
</reference>
<dbReference type="Proteomes" id="UP001454036">
    <property type="component" value="Unassembled WGS sequence"/>
</dbReference>
<evidence type="ECO:0000313" key="2">
    <source>
        <dbReference type="Proteomes" id="UP001454036"/>
    </source>
</evidence>
<comment type="caution">
    <text evidence="1">The sequence shown here is derived from an EMBL/GenBank/DDBJ whole genome shotgun (WGS) entry which is preliminary data.</text>
</comment>
<sequence length="144" mass="16328">MGDEIHSRVISRGIPLESPQIASLFSYLKCHGYEVHIVEVDPSQDEINPPSATLSIYHKFEEFNSVRHSPEVLASIQLVSDVVHYASLKPREEGWARMKAKSLEVKLGIIDSKRDERLVCEDLQRACSSLSTTLNGKRFFNDEK</sequence>
<dbReference type="AlphaFoldDB" id="A0AAV3NKT0"/>
<keyword evidence="2" id="KW-1185">Reference proteome</keyword>
<name>A0AAV3NKT0_LITER</name>